<keyword evidence="6" id="KW-0732">Signal</keyword>
<keyword evidence="17" id="KW-1185">Reference proteome</keyword>
<evidence type="ECO:0000256" key="11">
    <source>
        <dbReference type="ARBA" id="ARBA00023237"/>
    </source>
</evidence>
<keyword evidence="16" id="KW-0675">Receptor</keyword>
<dbReference type="InterPro" id="IPR036942">
    <property type="entry name" value="Beta-barrel_TonB_sf"/>
</dbReference>
<keyword evidence="11 12" id="KW-0998">Cell outer membrane</keyword>
<evidence type="ECO:0000256" key="10">
    <source>
        <dbReference type="ARBA" id="ARBA00023136"/>
    </source>
</evidence>
<evidence type="ECO:0000313" key="16">
    <source>
        <dbReference type="EMBL" id="GBQ32972.1"/>
    </source>
</evidence>
<evidence type="ECO:0000256" key="7">
    <source>
        <dbReference type="ARBA" id="ARBA00023004"/>
    </source>
</evidence>
<evidence type="ECO:0000313" key="17">
    <source>
        <dbReference type="Proteomes" id="UP001060895"/>
    </source>
</evidence>
<evidence type="ECO:0000256" key="1">
    <source>
        <dbReference type="ARBA" id="ARBA00004571"/>
    </source>
</evidence>
<comment type="similarity">
    <text evidence="12 13">Belongs to the TonB-dependent receptor family.</text>
</comment>
<evidence type="ECO:0000256" key="6">
    <source>
        <dbReference type="ARBA" id="ARBA00022729"/>
    </source>
</evidence>
<evidence type="ECO:0000256" key="13">
    <source>
        <dbReference type="RuleBase" id="RU003357"/>
    </source>
</evidence>
<feature type="domain" description="TonB-dependent receptor plug" evidence="15">
    <location>
        <begin position="87"/>
        <end position="195"/>
    </location>
</feature>
<dbReference type="InterPro" id="IPR039426">
    <property type="entry name" value="TonB-dep_rcpt-like"/>
</dbReference>
<evidence type="ECO:0000256" key="5">
    <source>
        <dbReference type="ARBA" id="ARBA00022692"/>
    </source>
</evidence>
<name>A0ABQ0PD73_9PROT</name>
<evidence type="ECO:0000256" key="8">
    <source>
        <dbReference type="ARBA" id="ARBA00023065"/>
    </source>
</evidence>
<dbReference type="PANTHER" id="PTHR32552:SF89">
    <property type="entry name" value="CATECHOLATE SIDEROPHORE RECEPTOR FIU"/>
    <property type="match status" value="1"/>
</dbReference>
<reference evidence="16" key="1">
    <citation type="submission" date="2013-04" db="EMBL/GenBank/DDBJ databases">
        <title>The genome sequencing project of 58 acetic acid bacteria.</title>
        <authorList>
            <person name="Okamoto-Kainuma A."/>
            <person name="Ishikawa M."/>
            <person name="Umino S."/>
            <person name="Koizumi Y."/>
            <person name="Shiwa Y."/>
            <person name="Yoshikawa H."/>
            <person name="Matsutani M."/>
            <person name="Matsushita K."/>
        </authorList>
    </citation>
    <scope>NUCLEOTIDE SEQUENCE</scope>
    <source>
        <strain evidence="16">DSM 12717</strain>
    </source>
</reference>
<gene>
    <name evidence="16" type="ORF">AA12717_4080</name>
</gene>
<dbReference type="SUPFAM" id="SSF56935">
    <property type="entry name" value="Porins"/>
    <property type="match status" value="1"/>
</dbReference>
<accession>A0ABQ0PD73</accession>
<dbReference type="Pfam" id="PF07715">
    <property type="entry name" value="Plug"/>
    <property type="match status" value="1"/>
</dbReference>
<proteinExistence type="inferred from homology"/>
<evidence type="ECO:0000256" key="9">
    <source>
        <dbReference type="ARBA" id="ARBA00023077"/>
    </source>
</evidence>
<feature type="domain" description="TonB-dependent receptor-like beta-barrel" evidence="14">
    <location>
        <begin position="302"/>
        <end position="760"/>
    </location>
</feature>
<dbReference type="InterPro" id="IPR012910">
    <property type="entry name" value="Plug_dom"/>
</dbReference>
<keyword evidence="2 12" id="KW-0813">Transport</keyword>
<evidence type="ECO:0000259" key="14">
    <source>
        <dbReference type="Pfam" id="PF00593"/>
    </source>
</evidence>
<keyword evidence="8" id="KW-0406">Ion transport</keyword>
<dbReference type="InterPro" id="IPR037066">
    <property type="entry name" value="Plug_dom_sf"/>
</dbReference>
<dbReference type="Proteomes" id="UP001060895">
    <property type="component" value="Unassembled WGS sequence"/>
</dbReference>
<dbReference type="Gene3D" id="2.40.170.20">
    <property type="entry name" value="TonB-dependent receptor, beta-barrel domain"/>
    <property type="match status" value="1"/>
</dbReference>
<dbReference type="Pfam" id="PF00593">
    <property type="entry name" value="TonB_dep_Rec_b-barrel"/>
    <property type="match status" value="1"/>
</dbReference>
<protein>
    <submittedName>
        <fullName evidence="16">TonB-dependent receptor</fullName>
    </submittedName>
</protein>
<sequence length="799" mass="86848">MVSLPQPCTTRRSASGPARRLVAGPSLLLLGAGLLAMSCARAETVARHAAKPAHPVGAVRHEHGATVRGTAESLTVSTRRLARGPAEQVLTRATLDRLVPGASPLQALSMTTPGVSFGSDDPYGVDSLANTTYMRGFSQNQLAFAVDGVPLGDQYFFSGNGLDINQAVIQDNIATVGASQGAGALDVPGAENLGGAIRFTTSDPEDRMGGRISQTFGSNANFRTFGRFDSGVLNASGTRFYVAYARTDNRLWKGYGHQTEQQANMKLLQPVGRHGMLSGFFGWSNDNQDNYLNMSLNMVNRLGKDWTYLTPNYLEAYNAANGIYTPAVQALGNPADEAFATYYDAATIQRNYLSYLRLSEELTSRLTSTTLLYAHVGSGDSEASATIPSPNGASLSQAVIMMNTRRIGGIQSFHYSLGRHTVQSGFWFENESSFMPERLFGQPYPGEGPVRSATGPFVGAYATAWASAFSTNLFQFYLQDEWQIRDDLRLLAGFRSLTQTTHGGASYNNVNYSGTDALPSGSLTASNGFLPHVSLSWHPALNHEVYVDIAENMKTYPYSIWGSNPSGLWGDSDQQAFAQGRRDLRPERTWTYVAGYRYSSDFVSANVDYYHIRYDNRALTVTTGPVYQLVNSYSDVGSETTDGADAALTIRPIRGLSIDNMLSYADARYQGGTMYGGEYYDLSGKHQVAYPKYMYKAGVGYAFGNVTLNFNVNYMSRRPLSYVNDVHVPSYWLANLGASYDFGAVGVLRNLKASLNIYNLFDTTYIGGMGVAGFPMAGDLATVFVGAPRQVFGTVSARF</sequence>
<evidence type="ECO:0000256" key="2">
    <source>
        <dbReference type="ARBA" id="ARBA00022448"/>
    </source>
</evidence>
<keyword evidence="3 12" id="KW-1134">Transmembrane beta strand</keyword>
<evidence type="ECO:0000256" key="12">
    <source>
        <dbReference type="PROSITE-ProRule" id="PRU01360"/>
    </source>
</evidence>
<keyword evidence="9 13" id="KW-0798">TonB box</keyword>
<organism evidence="16 17">
    <name type="scientific">Gluconacetobacter sacchari DSM 12717</name>
    <dbReference type="NCBI Taxonomy" id="1307940"/>
    <lineage>
        <taxon>Bacteria</taxon>
        <taxon>Pseudomonadati</taxon>
        <taxon>Pseudomonadota</taxon>
        <taxon>Alphaproteobacteria</taxon>
        <taxon>Acetobacterales</taxon>
        <taxon>Acetobacteraceae</taxon>
        <taxon>Gluconacetobacter</taxon>
    </lineage>
</organism>
<dbReference type="PANTHER" id="PTHR32552">
    <property type="entry name" value="FERRICHROME IRON RECEPTOR-RELATED"/>
    <property type="match status" value="1"/>
</dbReference>
<dbReference type="RefSeq" id="WP_246387212.1">
    <property type="nucleotide sequence ID" value="NZ_BAQP01000525.1"/>
</dbReference>
<dbReference type="Gene3D" id="2.170.130.10">
    <property type="entry name" value="TonB-dependent receptor, plug domain"/>
    <property type="match status" value="1"/>
</dbReference>
<dbReference type="InterPro" id="IPR000531">
    <property type="entry name" value="Beta-barrel_TonB"/>
</dbReference>
<dbReference type="EMBL" id="BAQP01000525">
    <property type="protein sequence ID" value="GBQ32972.1"/>
    <property type="molecule type" value="Genomic_DNA"/>
</dbReference>
<dbReference type="PROSITE" id="PS52016">
    <property type="entry name" value="TONB_DEPENDENT_REC_3"/>
    <property type="match status" value="1"/>
</dbReference>
<keyword evidence="4" id="KW-0410">Iron transport</keyword>
<evidence type="ECO:0000256" key="3">
    <source>
        <dbReference type="ARBA" id="ARBA00022452"/>
    </source>
</evidence>
<comment type="subcellular location">
    <subcellularLocation>
        <location evidence="1 12">Cell outer membrane</location>
        <topology evidence="1 12">Multi-pass membrane protein</topology>
    </subcellularLocation>
</comment>
<keyword evidence="7" id="KW-0408">Iron</keyword>
<comment type="caution">
    <text evidence="16">The sequence shown here is derived from an EMBL/GenBank/DDBJ whole genome shotgun (WGS) entry which is preliminary data.</text>
</comment>
<keyword evidence="5 12" id="KW-0812">Transmembrane</keyword>
<evidence type="ECO:0000256" key="4">
    <source>
        <dbReference type="ARBA" id="ARBA00022496"/>
    </source>
</evidence>
<evidence type="ECO:0000259" key="15">
    <source>
        <dbReference type="Pfam" id="PF07715"/>
    </source>
</evidence>
<keyword evidence="10 12" id="KW-0472">Membrane</keyword>